<name>A0AAW1DST5_9HEMI</name>
<sequence>MLIYDGCRSYVHISCTGLSAAEAEFMSSKGRSLKFMRKACNLVLKDLPILINLIMEVKNEIASLKKQQNFDDVMGSEHTFGCVTFNMALNRFSCLRYLAYNAKLKLLDNYANFLRIHLNTYKSELLDIQ</sequence>
<protein>
    <submittedName>
        <fullName evidence="1">Uncharacterized protein</fullName>
    </submittedName>
</protein>
<proteinExistence type="predicted"/>
<evidence type="ECO:0000313" key="2">
    <source>
        <dbReference type="Proteomes" id="UP001461498"/>
    </source>
</evidence>
<comment type="caution">
    <text evidence="1">The sequence shown here is derived from an EMBL/GenBank/DDBJ whole genome shotgun (WGS) entry which is preliminary data.</text>
</comment>
<accession>A0AAW1DST5</accession>
<evidence type="ECO:0000313" key="1">
    <source>
        <dbReference type="EMBL" id="KAK9511944.1"/>
    </source>
</evidence>
<organism evidence="1 2">
    <name type="scientific">Rhynocoris fuscipes</name>
    <dbReference type="NCBI Taxonomy" id="488301"/>
    <lineage>
        <taxon>Eukaryota</taxon>
        <taxon>Metazoa</taxon>
        <taxon>Ecdysozoa</taxon>
        <taxon>Arthropoda</taxon>
        <taxon>Hexapoda</taxon>
        <taxon>Insecta</taxon>
        <taxon>Pterygota</taxon>
        <taxon>Neoptera</taxon>
        <taxon>Paraneoptera</taxon>
        <taxon>Hemiptera</taxon>
        <taxon>Heteroptera</taxon>
        <taxon>Panheteroptera</taxon>
        <taxon>Cimicomorpha</taxon>
        <taxon>Reduviidae</taxon>
        <taxon>Harpactorinae</taxon>
        <taxon>Harpactorini</taxon>
        <taxon>Rhynocoris</taxon>
    </lineage>
</organism>
<dbReference type="EMBL" id="JAPXFL010000001">
    <property type="protein sequence ID" value="KAK9511944.1"/>
    <property type="molecule type" value="Genomic_DNA"/>
</dbReference>
<dbReference type="Proteomes" id="UP001461498">
    <property type="component" value="Unassembled WGS sequence"/>
</dbReference>
<keyword evidence="2" id="KW-1185">Reference proteome</keyword>
<dbReference type="AlphaFoldDB" id="A0AAW1DST5"/>
<reference evidence="1 2" key="1">
    <citation type="submission" date="2022-12" db="EMBL/GenBank/DDBJ databases">
        <title>Chromosome-level genome assembly of true bugs.</title>
        <authorList>
            <person name="Ma L."/>
            <person name="Li H."/>
        </authorList>
    </citation>
    <scope>NUCLEOTIDE SEQUENCE [LARGE SCALE GENOMIC DNA]</scope>
    <source>
        <strain evidence="1">Lab_2022b</strain>
    </source>
</reference>
<gene>
    <name evidence="1" type="ORF">O3M35_000501</name>
</gene>